<evidence type="ECO:0000256" key="1">
    <source>
        <dbReference type="SAM" id="MobiDB-lite"/>
    </source>
</evidence>
<feature type="region of interest" description="Disordered" evidence="1">
    <location>
        <begin position="181"/>
        <end position="234"/>
    </location>
</feature>
<dbReference type="EMBL" id="GG666674">
    <property type="protein sequence ID" value="EEN44377.1"/>
    <property type="molecule type" value="Genomic_DNA"/>
</dbReference>
<gene>
    <name evidence="2" type="ORF">BRAFLDRAFT_63316</name>
</gene>
<feature type="compositionally biased region" description="Basic residues" evidence="1">
    <location>
        <begin position="298"/>
        <end position="311"/>
    </location>
</feature>
<dbReference type="AlphaFoldDB" id="C3ZSH5"/>
<feature type="compositionally biased region" description="Low complexity" evidence="1">
    <location>
        <begin position="259"/>
        <end position="277"/>
    </location>
</feature>
<proteinExistence type="predicted"/>
<sequence length="311" mass="33620">MAPRNSHLRRWFGTHWCRANAAVNSSLSKGLPAFSVNLDADNCWQFTGPEELLEVLLPIQEQLEAAMVAWQEANSTGISTGEDGDNTVGLAVKKTVLCKPPKPVAQLKCDDVRSFVSAWIRALNPGSSMPSYSDSTAKPPYWPADIPWACPSKAPPGYSGDWTMAMRRVLRSILLHVGKDPDTYCAGRSSDQPTMPAPRRVNVPVQAPPIQTSTPQPSTSNFLSDSQDSGPDFSLLAGRSLEMATSPLAPVTSTPDRVAASPAASSPNPEGPLSPVRFQPPPPPQPRRPPPPMSPRQPSKRSRRARKAYSP</sequence>
<accession>C3ZSH5</accession>
<organism>
    <name type="scientific">Branchiostoma floridae</name>
    <name type="common">Florida lancelet</name>
    <name type="synonym">Amphioxus</name>
    <dbReference type="NCBI Taxonomy" id="7739"/>
    <lineage>
        <taxon>Eukaryota</taxon>
        <taxon>Metazoa</taxon>
        <taxon>Chordata</taxon>
        <taxon>Cephalochordata</taxon>
        <taxon>Leptocardii</taxon>
        <taxon>Amphioxiformes</taxon>
        <taxon>Branchiostomatidae</taxon>
        <taxon>Branchiostoma</taxon>
    </lineage>
</organism>
<reference evidence="2" key="1">
    <citation type="journal article" date="2008" name="Nature">
        <title>The amphioxus genome and the evolution of the chordate karyotype.</title>
        <authorList>
            <consortium name="US DOE Joint Genome Institute (JGI-PGF)"/>
            <person name="Putnam N.H."/>
            <person name="Butts T."/>
            <person name="Ferrier D.E.K."/>
            <person name="Furlong R.F."/>
            <person name="Hellsten U."/>
            <person name="Kawashima T."/>
            <person name="Robinson-Rechavi M."/>
            <person name="Shoguchi E."/>
            <person name="Terry A."/>
            <person name="Yu J.-K."/>
            <person name="Benito-Gutierrez E.L."/>
            <person name="Dubchak I."/>
            <person name="Garcia-Fernandez J."/>
            <person name="Gibson-Brown J.J."/>
            <person name="Grigoriev I.V."/>
            <person name="Horton A.C."/>
            <person name="de Jong P.J."/>
            <person name="Jurka J."/>
            <person name="Kapitonov V.V."/>
            <person name="Kohara Y."/>
            <person name="Kuroki Y."/>
            <person name="Lindquist E."/>
            <person name="Lucas S."/>
            <person name="Osoegawa K."/>
            <person name="Pennacchio L.A."/>
            <person name="Salamov A.A."/>
            <person name="Satou Y."/>
            <person name="Sauka-Spengler T."/>
            <person name="Schmutz J."/>
            <person name="Shin-I T."/>
            <person name="Toyoda A."/>
            <person name="Bronner-Fraser M."/>
            <person name="Fujiyama A."/>
            <person name="Holland L.Z."/>
            <person name="Holland P.W.H."/>
            <person name="Satoh N."/>
            <person name="Rokhsar D.S."/>
        </authorList>
    </citation>
    <scope>NUCLEOTIDE SEQUENCE [LARGE SCALE GENOMIC DNA]</scope>
    <source>
        <strain evidence="2">S238N-H82</strain>
        <tissue evidence="2">Testes</tissue>
    </source>
</reference>
<name>C3ZSH5_BRAFL</name>
<evidence type="ECO:0000313" key="2">
    <source>
        <dbReference type="EMBL" id="EEN44377.1"/>
    </source>
</evidence>
<feature type="region of interest" description="Disordered" evidence="1">
    <location>
        <begin position="247"/>
        <end position="311"/>
    </location>
</feature>
<dbReference type="InParanoid" id="C3ZSH5"/>
<protein>
    <submittedName>
        <fullName evidence="2">Uncharacterized protein</fullName>
    </submittedName>
</protein>
<feature type="compositionally biased region" description="Low complexity" evidence="1">
    <location>
        <begin position="208"/>
        <end position="220"/>
    </location>
</feature>
<feature type="compositionally biased region" description="Pro residues" evidence="1">
    <location>
        <begin position="278"/>
        <end position="295"/>
    </location>
</feature>